<dbReference type="CDD" id="cd11377">
    <property type="entry name" value="Pro-peptidase_S53"/>
    <property type="match status" value="1"/>
</dbReference>
<evidence type="ECO:0000256" key="14">
    <source>
        <dbReference type="ARBA" id="ARBA00023180"/>
    </source>
</evidence>
<keyword evidence="9 15" id="KW-0378">Hydrolase</keyword>
<evidence type="ECO:0000256" key="16">
    <source>
        <dbReference type="SAM" id="SignalP"/>
    </source>
</evidence>
<dbReference type="PANTHER" id="PTHR14218">
    <property type="entry name" value="PROTEASE S8 TRIPEPTIDYL PEPTIDASE I CLN2"/>
    <property type="match status" value="1"/>
</dbReference>
<dbReference type="EMBL" id="RCNU01000004">
    <property type="protein sequence ID" value="RWQ96302.1"/>
    <property type="molecule type" value="Genomic_DNA"/>
</dbReference>
<evidence type="ECO:0000256" key="6">
    <source>
        <dbReference type="ARBA" id="ARBA00022670"/>
    </source>
</evidence>
<feature type="binding site" evidence="15">
    <location>
        <position position="576"/>
    </location>
    <ligand>
        <name>Ca(2+)</name>
        <dbReference type="ChEBI" id="CHEBI:29108"/>
    </ligand>
</feature>
<feature type="binding site" evidence="15">
    <location>
        <position position="574"/>
    </location>
    <ligand>
        <name>Ca(2+)</name>
        <dbReference type="ChEBI" id="CHEBI:29108"/>
    </ligand>
</feature>
<keyword evidence="14" id="KW-0325">Glycoprotein</keyword>
<dbReference type="GeneID" id="39597214"/>
<dbReference type="SUPFAM" id="SSF54897">
    <property type="entry name" value="Protease propeptides/inhibitors"/>
    <property type="match status" value="1"/>
</dbReference>
<evidence type="ECO:0000256" key="4">
    <source>
        <dbReference type="ARBA" id="ARBA00012462"/>
    </source>
</evidence>
<organism evidence="18 19">
    <name type="scientific">Byssochlamys spectabilis</name>
    <name type="common">Paecilomyces variotii</name>
    <dbReference type="NCBI Taxonomy" id="264951"/>
    <lineage>
        <taxon>Eukaryota</taxon>
        <taxon>Fungi</taxon>
        <taxon>Dikarya</taxon>
        <taxon>Ascomycota</taxon>
        <taxon>Pezizomycotina</taxon>
        <taxon>Eurotiomycetes</taxon>
        <taxon>Eurotiomycetidae</taxon>
        <taxon>Eurotiales</taxon>
        <taxon>Thermoascaceae</taxon>
        <taxon>Paecilomyces</taxon>
    </lineage>
</organism>
<dbReference type="InterPro" id="IPR050819">
    <property type="entry name" value="Tripeptidyl-peptidase_I"/>
</dbReference>
<proteinExistence type="predicted"/>
<dbReference type="PROSITE" id="PS51695">
    <property type="entry name" value="SEDOLISIN"/>
    <property type="match status" value="1"/>
</dbReference>
<dbReference type="GO" id="GO:0006508">
    <property type="term" value="P:proteolysis"/>
    <property type="evidence" value="ECO:0007669"/>
    <property type="project" value="UniProtKB-KW"/>
</dbReference>
<dbReference type="InterPro" id="IPR000209">
    <property type="entry name" value="Peptidase_S8/S53_dom"/>
</dbReference>
<feature type="binding site" evidence="15">
    <location>
        <position position="542"/>
    </location>
    <ligand>
        <name>Ca(2+)</name>
        <dbReference type="ChEBI" id="CHEBI:29108"/>
    </ligand>
</feature>
<keyword evidence="12" id="KW-0843">Virulence</keyword>
<feature type="binding site" evidence="15">
    <location>
        <position position="541"/>
    </location>
    <ligand>
        <name>Ca(2+)</name>
        <dbReference type="ChEBI" id="CHEBI:29108"/>
    </ligand>
</feature>
<dbReference type="FunFam" id="3.40.50.200:FF:000015">
    <property type="entry name" value="Tripeptidyl peptidase A"/>
    <property type="match status" value="1"/>
</dbReference>
<evidence type="ECO:0000256" key="1">
    <source>
        <dbReference type="ARBA" id="ARBA00001910"/>
    </source>
</evidence>
<evidence type="ECO:0000256" key="5">
    <source>
        <dbReference type="ARBA" id="ARBA00022525"/>
    </source>
</evidence>
<feature type="chain" id="PRO_5019572101" description="tripeptidyl-peptidase II" evidence="16">
    <location>
        <begin position="23"/>
        <end position="596"/>
    </location>
</feature>
<dbReference type="GO" id="GO:0005576">
    <property type="term" value="C:extracellular region"/>
    <property type="evidence" value="ECO:0007669"/>
    <property type="project" value="UniProtKB-SubCell"/>
</dbReference>
<dbReference type="Pfam" id="PF09286">
    <property type="entry name" value="Pro-kuma_activ"/>
    <property type="match status" value="1"/>
</dbReference>
<comment type="caution">
    <text evidence="18">The sequence shown here is derived from an EMBL/GenBank/DDBJ whole genome shotgun (WGS) entry which is preliminary data.</text>
</comment>
<keyword evidence="10 15" id="KW-0720">Serine protease</keyword>
<evidence type="ECO:0000313" key="19">
    <source>
        <dbReference type="Proteomes" id="UP000283841"/>
    </source>
</evidence>
<dbReference type="GO" id="GO:0008240">
    <property type="term" value="F:tripeptidyl-peptidase activity"/>
    <property type="evidence" value="ECO:0007669"/>
    <property type="project" value="UniProtKB-EC"/>
</dbReference>
<evidence type="ECO:0000256" key="3">
    <source>
        <dbReference type="ARBA" id="ARBA00004239"/>
    </source>
</evidence>
<feature type="signal peptide" evidence="16">
    <location>
        <begin position="1"/>
        <end position="22"/>
    </location>
</feature>
<dbReference type="STRING" id="264951.A0A443HWU1"/>
<accession>A0A443HWU1</accession>
<comment type="subcellular location">
    <subcellularLocation>
        <location evidence="3">Secreted</location>
        <location evidence="3">Extracellular space</location>
    </subcellularLocation>
</comment>
<sequence length="596" mass="64670">MLFSALILRVISLFLSLSTAPANPLKYELVERHSEVPYGWVRGTAPAASKLLCLRLAVRQDRAAEFEKLVIDLSTPGHEKYGKHLKQKEIKDFLRPASKVSQAILAWLESEGVPDDSIEDDGDWIKIVVPVHQAERMLSTRFHHFHHIDSRVTRIRTLEYSLPRAIRPYIQLIQPTTRFGEPKAHKSFLIDHGITISDNEKNIDCGSTVTPSCLRQLYKLDDFVAKPHPRNKLGISGYLGQYARYSDFYAFLKKYAPNEQDANFTVASINGGLNLQNSSDSATEAALDVQYGYSLSYGVGGTFYTTGGRAPLVPDADEPDANDSDNEPYLDQLHYLLKLPDDQLPSVLSTSYGEDEQSVPVSYSNATCNLFAQLGARGVSVIFSSGDSGVGGSCLSNDGKNTTRFLPIFPASCPFVTSVGGTTGINPEKAISFSAGGFSERFARPSYQEAAVSSYLSLLGNRWEGLYNPKGRGFPDVAAQANNFAIVEHGSISLVGGTSAAAPTFAAIVADLNSVRLAANKSALGFLNPWIYSLNQTGFTDIVQGGSNGCFGGETWLGKSTPYVPYASWNATPGWDPVTGLGTPLFSTLSELALSA</sequence>
<feature type="domain" description="Peptidase S53" evidence="17">
    <location>
        <begin position="208"/>
        <end position="596"/>
    </location>
</feature>
<dbReference type="CDD" id="cd04056">
    <property type="entry name" value="Peptidases_S53"/>
    <property type="match status" value="1"/>
</dbReference>
<keyword evidence="11 15" id="KW-0106">Calcium</keyword>
<keyword evidence="19" id="KW-1185">Reference proteome</keyword>
<gene>
    <name evidence="18" type="ORF">C8Q69DRAFT_401591</name>
</gene>
<comment type="catalytic activity">
    <reaction evidence="1">
        <text>Release of an N-terminal tripeptide from a polypeptide.</text>
        <dbReference type="EC" id="3.4.14.10"/>
    </reaction>
</comment>
<dbReference type="SUPFAM" id="SSF52743">
    <property type="entry name" value="Subtilisin-like"/>
    <property type="match status" value="1"/>
</dbReference>
<dbReference type="Pfam" id="PF00082">
    <property type="entry name" value="Peptidase_S8"/>
    <property type="match status" value="1"/>
</dbReference>
<comment type="function">
    <text evidence="2">Secreted tripeptidyl-peptidase which degrades proteins at acidic pHs and is involved in virulence.</text>
</comment>
<evidence type="ECO:0000256" key="9">
    <source>
        <dbReference type="ARBA" id="ARBA00022801"/>
    </source>
</evidence>
<dbReference type="Proteomes" id="UP000283841">
    <property type="component" value="Unassembled WGS sequence"/>
</dbReference>
<keyword evidence="5" id="KW-0964">Secreted</keyword>
<dbReference type="EC" id="3.4.14.10" evidence="4"/>
<evidence type="ECO:0000256" key="11">
    <source>
        <dbReference type="ARBA" id="ARBA00022837"/>
    </source>
</evidence>
<keyword evidence="6 15" id="KW-0645">Protease</keyword>
<dbReference type="AlphaFoldDB" id="A0A443HWU1"/>
<comment type="cofactor">
    <cofactor evidence="15">
        <name>Ca(2+)</name>
        <dbReference type="ChEBI" id="CHEBI:29108"/>
    </cofactor>
    <text evidence="15">Binds 1 Ca(2+) ion per subunit.</text>
</comment>
<dbReference type="PANTHER" id="PTHR14218:SF32">
    <property type="entry name" value="TRIPEPTIDYL PEPTIDASE SED3 (AFU_ORTHOLOGUE AFUA_3G08930)"/>
    <property type="match status" value="1"/>
</dbReference>
<dbReference type="InterPro" id="IPR030400">
    <property type="entry name" value="Sedolisin_dom"/>
</dbReference>
<reference evidence="18 19" key="1">
    <citation type="journal article" date="2018" name="Front. Microbiol.">
        <title>Genomic and genetic insights into a cosmopolitan fungus, Paecilomyces variotii (Eurotiales).</title>
        <authorList>
            <person name="Urquhart A.S."/>
            <person name="Mondo S.J."/>
            <person name="Makela M.R."/>
            <person name="Hane J.K."/>
            <person name="Wiebenga A."/>
            <person name="He G."/>
            <person name="Mihaltcheva S."/>
            <person name="Pangilinan J."/>
            <person name="Lipzen A."/>
            <person name="Barry K."/>
            <person name="de Vries R.P."/>
            <person name="Grigoriev I.V."/>
            <person name="Idnurm A."/>
        </authorList>
    </citation>
    <scope>NUCLEOTIDE SEQUENCE [LARGE SCALE GENOMIC DNA]</scope>
    <source>
        <strain evidence="18 19">CBS 101075</strain>
    </source>
</reference>
<evidence type="ECO:0000256" key="7">
    <source>
        <dbReference type="ARBA" id="ARBA00022723"/>
    </source>
</evidence>
<evidence type="ECO:0000256" key="12">
    <source>
        <dbReference type="ARBA" id="ARBA00023026"/>
    </source>
</evidence>
<dbReference type="GO" id="GO:0046872">
    <property type="term" value="F:metal ion binding"/>
    <property type="evidence" value="ECO:0007669"/>
    <property type="project" value="UniProtKB-UniRule"/>
</dbReference>
<evidence type="ECO:0000256" key="8">
    <source>
        <dbReference type="ARBA" id="ARBA00022729"/>
    </source>
</evidence>
<evidence type="ECO:0000256" key="15">
    <source>
        <dbReference type="PROSITE-ProRule" id="PRU01032"/>
    </source>
</evidence>
<dbReference type="RefSeq" id="XP_028485947.1">
    <property type="nucleotide sequence ID" value="XM_028627937.1"/>
</dbReference>
<evidence type="ECO:0000256" key="2">
    <source>
        <dbReference type="ARBA" id="ARBA00002451"/>
    </source>
</evidence>
<keyword evidence="8 16" id="KW-0732">Signal</keyword>
<dbReference type="SMART" id="SM00944">
    <property type="entry name" value="Pro-kuma_activ"/>
    <property type="match status" value="1"/>
</dbReference>
<name>A0A443HWU1_BYSSP</name>
<feature type="active site" description="Charge relay system" evidence="15">
    <location>
        <position position="499"/>
    </location>
</feature>
<dbReference type="InterPro" id="IPR015366">
    <property type="entry name" value="S53_propep"/>
</dbReference>
<keyword evidence="13" id="KW-0865">Zymogen</keyword>
<protein>
    <recommendedName>
        <fullName evidence="4">tripeptidyl-peptidase II</fullName>
        <ecNumber evidence="4">3.4.14.10</ecNumber>
    </recommendedName>
</protein>
<dbReference type="GO" id="GO:0004252">
    <property type="term" value="F:serine-type endopeptidase activity"/>
    <property type="evidence" value="ECO:0007669"/>
    <property type="project" value="UniProtKB-UniRule"/>
</dbReference>
<keyword evidence="7 15" id="KW-0479">Metal-binding</keyword>
<dbReference type="Gene3D" id="3.40.50.200">
    <property type="entry name" value="Peptidase S8/S53 domain"/>
    <property type="match status" value="1"/>
</dbReference>
<feature type="active site" description="Charge relay system" evidence="15">
    <location>
        <position position="284"/>
    </location>
</feature>
<evidence type="ECO:0000259" key="17">
    <source>
        <dbReference type="PROSITE" id="PS51695"/>
    </source>
</evidence>
<evidence type="ECO:0000256" key="10">
    <source>
        <dbReference type="ARBA" id="ARBA00022825"/>
    </source>
</evidence>
<evidence type="ECO:0000256" key="13">
    <source>
        <dbReference type="ARBA" id="ARBA00023145"/>
    </source>
</evidence>
<dbReference type="InterPro" id="IPR036852">
    <property type="entry name" value="Peptidase_S8/S53_dom_sf"/>
</dbReference>
<dbReference type="VEuPathDB" id="FungiDB:C8Q69DRAFT_401591"/>
<evidence type="ECO:0000313" key="18">
    <source>
        <dbReference type="EMBL" id="RWQ96302.1"/>
    </source>
</evidence>
<feature type="active site" description="Charge relay system" evidence="15">
    <location>
        <position position="288"/>
    </location>
</feature>